<proteinExistence type="inferred from homology"/>
<keyword evidence="6 7" id="KW-0472">Membrane</keyword>
<dbReference type="PANTHER" id="PTHR40074:SF2">
    <property type="entry name" value="O-ACETYLTRANSFERASE WECH"/>
    <property type="match status" value="1"/>
</dbReference>
<dbReference type="GO" id="GO:0009246">
    <property type="term" value="P:enterobacterial common antigen biosynthetic process"/>
    <property type="evidence" value="ECO:0007669"/>
    <property type="project" value="TreeGrafter"/>
</dbReference>
<feature type="transmembrane region" description="Helical" evidence="7">
    <location>
        <begin position="44"/>
        <end position="68"/>
    </location>
</feature>
<feature type="transmembrane region" description="Helical" evidence="7">
    <location>
        <begin position="291"/>
        <end position="309"/>
    </location>
</feature>
<feature type="domain" description="Acyltransferase 3" evidence="8">
    <location>
        <begin position="7"/>
        <end position="308"/>
    </location>
</feature>
<gene>
    <name evidence="9" type="ORF">DRB99_01560</name>
</gene>
<feature type="transmembrane region" description="Helical" evidence="7">
    <location>
        <begin position="181"/>
        <end position="201"/>
    </location>
</feature>
<comment type="subcellular location">
    <subcellularLocation>
        <location evidence="1">Cell membrane</location>
        <topology evidence="1">Multi-pass membrane protein</topology>
    </subcellularLocation>
</comment>
<evidence type="ECO:0000256" key="4">
    <source>
        <dbReference type="ARBA" id="ARBA00022692"/>
    </source>
</evidence>
<keyword evidence="4 7" id="KW-0812">Transmembrane</keyword>
<feature type="transmembrane region" description="Helical" evidence="7">
    <location>
        <begin position="12"/>
        <end position="32"/>
    </location>
</feature>
<dbReference type="PANTHER" id="PTHR40074">
    <property type="entry name" value="O-ACETYLTRANSFERASE WECH"/>
    <property type="match status" value="1"/>
</dbReference>
<evidence type="ECO:0000256" key="5">
    <source>
        <dbReference type="ARBA" id="ARBA00022989"/>
    </source>
</evidence>
<sequence length="340" mass="40283">MQKKNINYFNLMRCICMIGIVFDHFNALYLQYNVKFHFLNRISLYGNLGWGGVGTAIFFMISGAVLFYNYEDKSIDLKQFYFNRFIKMCPILYITHLIFFCIASIIKDNLMYSITIKSIFNLIIGKALVGEWFTTVILFCYMIFPILKFLYKRYKILTTIILFTIFIVNQELLLFVCGNKWASYTNGIFEFWLGIILVNCHRKLKKKYIPVFILILIFMPYISLNSIFDLNGTWFYIPTIITSILIFILISYTNVNNVFVNNVSKYSYCIYLIHHQIMYMIFPLFIVHIKTQLQCFLSFVLLSILIYLLSEKFYNINIKLIKLIKSLIGKNEKIIQNNES</sequence>
<comment type="similarity">
    <text evidence="2">Belongs to the acyltransferase 3 family.</text>
</comment>
<dbReference type="EMBL" id="CP030775">
    <property type="protein sequence ID" value="AXB83670.1"/>
    <property type="molecule type" value="Genomic_DNA"/>
</dbReference>
<feature type="transmembrane region" description="Helical" evidence="7">
    <location>
        <begin position="266"/>
        <end position="285"/>
    </location>
</feature>
<evidence type="ECO:0000256" key="6">
    <source>
        <dbReference type="ARBA" id="ARBA00023136"/>
    </source>
</evidence>
<feature type="transmembrane region" description="Helical" evidence="7">
    <location>
        <begin position="118"/>
        <end position="144"/>
    </location>
</feature>
<keyword evidence="3" id="KW-1003">Cell membrane</keyword>
<organism evidence="9">
    <name type="scientific">Clostridium butyricum</name>
    <dbReference type="NCBI Taxonomy" id="1492"/>
    <lineage>
        <taxon>Bacteria</taxon>
        <taxon>Bacillati</taxon>
        <taxon>Bacillota</taxon>
        <taxon>Clostridia</taxon>
        <taxon>Eubacteriales</taxon>
        <taxon>Clostridiaceae</taxon>
        <taxon>Clostridium</taxon>
    </lineage>
</organism>
<name>A0AAD0LBY1_CLOBU</name>
<accession>A0AAD0LBY1</accession>
<reference evidence="9" key="1">
    <citation type="submission" date="2018-07" db="EMBL/GenBank/DDBJ databases">
        <title>Complete genome sequence of Clostridium butyricum S-45-5 isolated from human feces.</title>
        <authorList>
            <person name="Chang Y.-H."/>
            <person name="Shin Y."/>
        </authorList>
    </citation>
    <scope>NUCLEOTIDE SEQUENCE [LARGE SCALE GENOMIC DNA]</scope>
    <source>
        <strain evidence="9">S-45-5</strain>
    </source>
</reference>
<dbReference type="AlphaFoldDB" id="A0AAD0LBY1"/>
<feature type="transmembrane region" description="Helical" evidence="7">
    <location>
        <begin position="156"/>
        <end position="175"/>
    </location>
</feature>
<feature type="transmembrane region" description="Helical" evidence="7">
    <location>
        <begin position="234"/>
        <end position="254"/>
    </location>
</feature>
<feature type="transmembrane region" description="Helical" evidence="7">
    <location>
        <begin position="89"/>
        <end position="106"/>
    </location>
</feature>
<dbReference type="RefSeq" id="WP_113886010.1">
    <property type="nucleotide sequence ID" value="NZ_CAVLFZ010000022.1"/>
</dbReference>
<evidence type="ECO:0000256" key="3">
    <source>
        <dbReference type="ARBA" id="ARBA00022475"/>
    </source>
</evidence>
<dbReference type="InterPro" id="IPR002656">
    <property type="entry name" value="Acyl_transf_3_dom"/>
</dbReference>
<feature type="transmembrane region" description="Helical" evidence="7">
    <location>
        <begin position="208"/>
        <end position="228"/>
    </location>
</feature>
<evidence type="ECO:0000256" key="2">
    <source>
        <dbReference type="ARBA" id="ARBA00007400"/>
    </source>
</evidence>
<dbReference type="GO" id="GO:0005886">
    <property type="term" value="C:plasma membrane"/>
    <property type="evidence" value="ECO:0007669"/>
    <property type="project" value="UniProtKB-SubCell"/>
</dbReference>
<protein>
    <recommendedName>
        <fullName evidence="8">Acyltransferase 3 domain-containing protein</fullName>
    </recommendedName>
</protein>
<evidence type="ECO:0000256" key="1">
    <source>
        <dbReference type="ARBA" id="ARBA00004651"/>
    </source>
</evidence>
<keyword evidence="5 7" id="KW-1133">Transmembrane helix</keyword>
<evidence type="ECO:0000256" key="7">
    <source>
        <dbReference type="SAM" id="Phobius"/>
    </source>
</evidence>
<dbReference type="Pfam" id="PF01757">
    <property type="entry name" value="Acyl_transf_3"/>
    <property type="match status" value="1"/>
</dbReference>
<dbReference type="GO" id="GO:0016413">
    <property type="term" value="F:O-acetyltransferase activity"/>
    <property type="evidence" value="ECO:0007669"/>
    <property type="project" value="TreeGrafter"/>
</dbReference>
<evidence type="ECO:0000259" key="8">
    <source>
        <dbReference type="Pfam" id="PF01757"/>
    </source>
</evidence>
<evidence type="ECO:0000313" key="9">
    <source>
        <dbReference type="EMBL" id="AXB83670.1"/>
    </source>
</evidence>